<evidence type="ECO:0000313" key="2">
    <source>
        <dbReference type="Proteomes" id="UP001162483"/>
    </source>
</evidence>
<feature type="non-terminal residue" evidence="1">
    <location>
        <position position="1"/>
    </location>
</feature>
<dbReference type="Proteomes" id="UP001162483">
    <property type="component" value="Unassembled WGS sequence"/>
</dbReference>
<name>A0ABN9DM33_9NEOB</name>
<protein>
    <submittedName>
        <fullName evidence="1">Uncharacterized protein</fullName>
    </submittedName>
</protein>
<reference evidence="1" key="1">
    <citation type="submission" date="2023-05" db="EMBL/GenBank/DDBJ databases">
        <authorList>
            <person name="Stuckert A."/>
        </authorList>
    </citation>
    <scope>NUCLEOTIDE SEQUENCE</scope>
</reference>
<evidence type="ECO:0000313" key="1">
    <source>
        <dbReference type="EMBL" id="CAI9572236.1"/>
    </source>
</evidence>
<comment type="caution">
    <text evidence="1">The sequence shown here is derived from an EMBL/GenBank/DDBJ whole genome shotgun (WGS) entry which is preliminary data.</text>
</comment>
<gene>
    <name evidence="1" type="ORF">SPARVUS_LOCUS7405943</name>
</gene>
<dbReference type="EMBL" id="CATNWA010014476">
    <property type="protein sequence ID" value="CAI9572236.1"/>
    <property type="molecule type" value="Genomic_DNA"/>
</dbReference>
<proteinExistence type="predicted"/>
<keyword evidence="2" id="KW-1185">Reference proteome</keyword>
<sequence length="46" mass="5732">LFTKFYNKIKKKLLFFKIFSFCFFQQKIKNPKVIKYHQNEALSQKK</sequence>
<organism evidence="1 2">
    <name type="scientific">Staurois parvus</name>
    <dbReference type="NCBI Taxonomy" id="386267"/>
    <lineage>
        <taxon>Eukaryota</taxon>
        <taxon>Metazoa</taxon>
        <taxon>Chordata</taxon>
        <taxon>Craniata</taxon>
        <taxon>Vertebrata</taxon>
        <taxon>Euteleostomi</taxon>
        <taxon>Amphibia</taxon>
        <taxon>Batrachia</taxon>
        <taxon>Anura</taxon>
        <taxon>Neobatrachia</taxon>
        <taxon>Ranoidea</taxon>
        <taxon>Ranidae</taxon>
        <taxon>Staurois</taxon>
    </lineage>
</organism>
<accession>A0ABN9DM33</accession>